<reference evidence="2" key="2">
    <citation type="submission" date="2025-09" db="UniProtKB">
        <authorList>
            <consortium name="Ensembl"/>
        </authorList>
    </citation>
    <scope>IDENTIFICATION</scope>
</reference>
<dbReference type="AlphaFoldDB" id="A0A9J8ALK7"/>
<evidence type="ECO:0000313" key="3">
    <source>
        <dbReference type="Proteomes" id="UP001108240"/>
    </source>
</evidence>
<dbReference type="InterPro" id="IPR016024">
    <property type="entry name" value="ARM-type_fold"/>
</dbReference>
<dbReference type="Proteomes" id="UP001108240">
    <property type="component" value="Unplaced"/>
</dbReference>
<dbReference type="SUPFAM" id="SSF48371">
    <property type="entry name" value="ARM repeat"/>
    <property type="match status" value="1"/>
</dbReference>
<dbReference type="InterPro" id="IPR011989">
    <property type="entry name" value="ARM-like"/>
</dbReference>
<accession>A0A9J8ALK7</accession>
<reference evidence="2" key="1">
    <citation type="submission" date="2025-08" db="UniProtKB">
        <authorList>
            <consortium name="Ensembl"/>
        </authorList>
    </citation>
    <scope>IDENTIFICATION</scope>
</reference>
<feature type="repeat" description="HEAT" evidence="1">
    <location>
        <begin position="181"/>
        <end position="213"/>
    </location>
</feature>
<evidence type="ECO:0000256" key="1">
    <source>
        <dbReference type="PROSITE-ProRule" id="PRU00103"/>
    </source>
</evidence>
<evidence type="ECO:0000313" key="2">
    <source>
        <dbReference type="Ensembl" id="ENSCCRP00000146049.1"/>
    </source>
</evidence>
<sequence length="220" mass="24105">MRKKMLVMLWVKSPSTQALHKLLQVVLPCFLGMVRQDRERQVVMAILESMNAVIKSCQGEALQAPGILAKTSNTIKDVLKKKTVCQDVGGQMKQMMTSSRRSMMPCCRSFLEKGFLKFSTLTRAVHRGVARWLEPLPLCPYRLRNPHAQRQTAPSPLVRLEKSLVGVAGGKLVAGRLSNRLLPVLVAGVKDSDAEVPNNSVFALGALAQATGPIIASYPS</sequence>
<keyword evidence="3" id="KW-1185">Reference proteome</keyword>
<proteinExistence type="predicted"/>
<protein>
    <submittedName>
        <fullName evidence="2">Uncharacterized protein</fullName>
    </submittedName>
</protein>
<organism evidence="2 3">
    <name type="scientific">Cyprinus carpio carpio</name>
    <dbReference type="NCBI Taxonomy" id="630221"/>
    <lineage>
        <taxon>Eukaryota</taxon>
        <taxon>Metazoa</taxon>
        <taxon>Chordata</taxon>
        <taxon>Craniata</taxon>
        <taxon>Vertebrata</taxon>
        <taxon>Euteleostomi</taxon>
        <taxon>Actinopterygii</taxon>
        <taxon>Neopterygii</taxon>
        <taxon>Teleostei</taxon>
        <taxon>Ostariophysi</taxon>
        <taxon>Cypriniformes</taxon>
        <taxon>Cyprinidae</taxon>
        <taxon>Cyprininae</taxon>
        <taxon>Cyprinus</taxon>
    </lineage>
</organism>
<dbReference type="GeneTree" id="ENSGT00550000075074"/>
<dbReference type="Gene3D" id="1.25.10.10">
    <property type="entry name" value="Leucine-rich Repeat Variant"/>
    <property type="match status" value="1"/>
</dbReference>
<dbReference type="InterPro" id="IPR021133">
    <property type="entry name" value="HEAT_type_2"/>
</dbReference>
<name>A0A9J8ALK7_CYPCA</name>
<dbReference type="PROSITE" id="PS50077">
    <property type="entry name" value="HEAT_REPEAT"/>
    <property type="match status" value="1"/>
</dbReference>
<dbReference type="Ensembl" id="ENSCCRT00000184073.1">
    <property type="protein sequence ID" value="ENSCCRP00000146049.1"/>
    <property type="gene ID" value="ENSCCRG00000062075.1"/>
</dbReference>